<name>A0A914V0F1_9BILA</name>
<dbReference type="Pfam" id="PF00076">
    <property type="entry name" value="RRM_1"/>
    <property type="match status" value="1"/>
</dbReference>
<dbReference type="GO" id="GO:0003729">
    <property type="term" value="F:mRNA binding"/>
    <property type="evidence" value="ECO:0007669"/>
    <property type="project" value="InterPro"/>
</dbReference>
<accession>A0A914V0F1</accession>
<evidence type="ECO:0000313" key="9">
    <source>
        <dbReference type="WBParaSite" id="PSAMB.scaffold1415size31776.g13002.t1"/>
    </source>
</evidence>
<keyword evidence="3 5" id="KW-0694">RNA-binding</keyword>
<dbReference type="PANTHER" id="PTHR47640">
    <property type="entry name" value="TRNA SELENOCYSTEINE 1-ASSOCIATED PROTEIN 1-RELATED-RELATED"/>
    <property type="match status" value="1"/>
</dbReference>
<dbReference type="PROSITE" id="PS50102">
    <property type="entry name" value="RRM"/>
    <property type="match status" value="1"/>
</dbReference>
<dbReference type="InterPro" id="IPR035979">
    <property type="entry name" value="RBD_domain_sf"/>
</dbReference>
<feature type="region of interest" description="Disordered" evidence="6">
    <location>
        <begin position="88"/>
        <end position="109"/>
    </location>
</feature>
<dbReference type="WBParaSite" id="PSAMB.scaffold1415size31776.g13002.t1">
    <property type="protein sequence ID" value="PSAMB.scaffold1415size31776.g13002.t1"/>
    <property type="gene ID" value="PSAMB.scaffold1415size31776.g13002"/>
</dbReference>
<dbReference type="InterPro" id="IPR050825">
    <property type="entry name" value="RBM42_RBP45_47-like"/>
</dbReference>
<feature type="domain" description="RRM" evidence="7">
    <location>
        <begin position="202"/>
        <end position="280"/>
    </location>
</feature>
<protein>
    <recommendedName>
        <fullName evidence="2">RNA-binding protein 42</fullName>
    </recommendedName>
    <alternativeName>
        <fullName evidence="4">RNA-binding motif protein 42</fullName>
    </alternativeName>
</protein>
<dbReference type="Gene3D" id="3.30.70.330">
    <property type="match status" value="1"/>
</dbReference>
<dbReference type="AlphaFoldDB" id="A0A914V0F1"/>
<feature type="compositionally biased region" description="Low complexity" evidence="6">
    <location>
        <begin position="96"/>
        <end position="105"/>
    </location>
</feature>
<dbReference type="Proteomes" id="UP000887566">
    <property type="component" value="Unplaced"/>
</dbReference>
<evidence type="ECO:0000259" key="7">
    <source>
        <dbReference type="PROSITE" id="PS50102"/>
    </source>
</evidence>
<evidence type="ECO:0000256" key="5">
    <source>
        <dbReference type="PROSITE-ProRule" id="PRU00176"/>
    </source>
</evidence>
<sequence>MADDRIRRIEAEMAKFENEINQPMARPPMPNVPSGMALRFMPHSMQVRGPSMPPMGMMRPPMGMMPPRPPPNMGMMGGFMPPPMRMPPFMGGGPGPSSSSSASSSTIEAGPTRYLAPGAIGVKSDKQNDEPAPQPGPSKMLTQVLPSDVELLAAKRQQEVAYQNSYIGQVLRGEKKMKRFLRVGGGQYWEDPSLAEWDPSDYRIFCGDLGNEVSDELLAKAFRRYPSFQKAKVVRDKRTNKSKGYGFVSFKDPQDFIRACREMDGKYVGNRPIKLRKSNWKERNVDEVKKKSKMKQKLGLKI</sequence>
<dbReference type="PANTHER" id="PTHR47640:SF11">
    <property type="entry name" value="RNA-BINDING PROTEIN 42"/>
    <property type="match status" value="1"/>
</dbReference>
<organism evidence="8 9">
    <name type="scientific">Plectus sambesii</name>
    <dbReference type="NCBI Taxonomy" id="2011161"/>
    <lineage>
        <taxon>Eukaryota</taxon>
        <taxon>Metazoa</taxon>
        <taxon>Ecdysozoa</taxon>
        <taxon>Nematoda</taxon>
        <taxon>Chromadorea</taxon>
        <taxon>Plectida</taxon>
        <taxon>Plectina</taxon>
        <taxon>Plectoidea</taxon>
        <taxon>Plectidae</taxon>
        <taxon>Plectus</taxon>
    </lineage>
</organism>
<evidence type="ECO:0000313" key="8">
    <source>
        <dbReference type="Proteomes" id="UP000887566"/>
    </source>
</evidence>
<feature type="region of interest" description="Disordered" evidence="6">
    <location>
        <begin position="122"/>
        <end position="141"/>
    </location>
</feature>
<evidence type="ECO:0000256" key="6">
    <source>
        <dbReference type="SAM" id="MobiDB-lite"/>
    </source>
</evidence>
<dbReference type="InterPro" id="IPR012677">
    <property type="entry name" value="Nucleotide-bd_a/b_plait_sf"/>
</dbReference>
<proteinExistence type="inferred from homology"/>
<dbReference type="SMART" id="SM00360">
    <property type="entry name" value="RRM"/>
    <property type="match status" value="1"/>
</dbReference>
<evidence type="ECO:0000256" key="2">
    <source>
        <dbReference type="ARBA" id="ARBA00015192"/>
    </source>
</evidence>
<keyword evidence="8" id="KW-1185">Reference proteome</keyword>
<evidence type="ECO:0000256" key="1">
    <source>
        <dbReference type="ARBA" id="ARBA00007408"/>
    </source>
</evidence>
<dbReference type="CDD" id="cd12383">
    <property type="entry name" value="RRM_RBM42"/>
    <property type="match status" value="1"/>
</dbReference>
<comment type="similarity">
    <text evidence="1">Belongs to the RRM RBM42 family.</text>
</comment>
<evidence type="ECO:0000256" key="3">
    <source>
        <dbReference type="ARBA" id="ARBA00022884"/>
    </source>
</evidence>
<dbReference type="InterPro" id="IPR000504">
    <property type="entry name" value="RRM_dom"/>
</dbReference>
<evidence type="ECO:0000256" key="4">
    <source>
        <dbReference type="ARBA" id="ARBA00030574"/>
    </source>
</evidence>
<dbReference type="SUPFAM" id="SSF54928">
    <property type="entry name" value="RNA-binding domain, RBD"/>
    <property type="match status" value="1"/>
</dbReference>
<reference evidence="9" key="1">
    <citation type="submission" date="2022-11" db="UniProtKB">
        <authorList>
            <consortium name="WormBaseParasite"/>
        </authorList>
    </citation>
    <scope>IDENTIFICATION</scope>
</reference>
<dbReference type="InterPro" id="IPR034215">
    <property type="entry name" value="RBM42_RRM"/>
</dbReference>